<reference evidence="13" key="1">
    <citation type="submission" date="2020-04" db="EMBL/GenBank/DDBJ databases">
        <authorList>
            <person name="Zhang T."/>
        </authorList>
    </citation>
    <scope>NUCLEOTIDE SEQUENCE</scope>
    <source>
        <strain evidence="13">HKST-UBA02</strain>
    </source>
</reference>
<dbReference type="NCBIfam" id="TIGR01536">
    <property type="entry name" value="asn_synth_AEB"/>
    <property type="match status" value="1"/>
</dbReference>
<dbReference type="Proteomes" id="UP000739538">
    <property type="component" value="Unassembled WGS sequence"/>
</dbReference>
<dbReference type="InterPro" id="IPR029055">
    <property type="entry name" value="Ntn_hydrolases_N"/>
</dbReference>
<evidence type="ECO:0000256" key="6">
    <source>
        <dbReference type="ARBA" id="ARBA00022962"/>
    </source>
</evidence>
<comment type="caution">
    <text evidence="13">The sequence shown here is derived from an EMBL/GenBank/DDBJ whole genome shotgun (WGS) entry which is preliminary data.</text>
</comment>
<dbReference type="Gene3D" id="3.40.50.620">
    <property type="entry name" value="HUPs"/>
    <property type="match status" value="2"/>
</dbReference>
<dbReference type="Gene3D" id="3.60.20.10">
    <property type="entry name" value="Glutamine Phosphoribosylpyrophosphate, subunit 1, domain 1"/>
    <property type="match status" value="1"/>
</dbReference>
<keyword evidence="8" id="KW-0028">Amino-acid biosynthesis</keyword>
<dbReference type="Pfam" id="PF00733">
    <property type="entry name" value="Asn_synthase"/>
    <property type="match status" value="1"/>
</dbReference>
<evidence type="ECO:0000256" key="1">
    <source>
        <dbReference type="ARBA" id="ARBA00005187"/>
    </source>
</evidence>
<dbReference type="InterPro" id="IPR033738">
    <property type="entry name" value="AsnB_N"/>
</dbReference>
<dbReference type="PANTHER" id="PTHR43284:SF1">
    <property type="entry name" value="ASPARAGINE SYNTHETASE"/>
    <property type="match status" value="1"/>
</dbReference>
<protein>
    <recommendedName>
        <fullName evidence="3">asparagine synthase (glutamine-hydrolyzing)</fullName>
        <ecNumber evidence="3">6.3.5.4</ecNumber>
    </recommendedName>
</protein>
<evidence type="ECO:0000256" key="8">
    <source>
        <dbReference type="PIRSR" id="PIRSR001589-1"/>
    </source>
</evidence>
<dbReference type="InterPro" id="IPR006426">
    <property type="entry name" value="Asn_synth_AEB"/>
</dbReference>
<evidence type="ECO:0000259" key="12">
    <source>
        <dbReference type="PROSITE" id="PS51278"/>
    </source>
</evidence>
<proteinExistence type="inferred from homology"/>
<evidence type="ECO:0000256" key="2">
    <source>
        <dbReference type="ARBA" id="ARBA00005752"/>
    </source>
</evidence>
<keyword evidence="8" id="KW-0061">Asparagine biosynthesis</keyword>
<dbReference type="InterPro" id="IPR051786">
    <property type="entry name" value="ASN_synthetase/amidase"/>
</dbReference>
<evidence type="ECO:0000256" key="7">
    <source>
        <dbReference type="ARBA" id="ARBA00048741"/>
    </source>
</evidence>
<dbReference type="PANTHER" id="PTHR43284">
    <property type="entry name" value="ASPARAGINE SYNTHETASE (GLUTAMINE-HYDROLYZING)"/>
    <property type="match status" value="1"/>
</dbReference>
<dbReference type="SUPFAM" id="SSF56235">
    <property type="entry name" value="N-terminal nucleophile aminohydrolases (Ntn hydrolases)"/>
    <property type="match status" value="1"/>
</dbReference>
<keyword evidence="13" id="KW-0436">Ligase</keyword>
<dbReference type="InterPro" id="IPR014729">
    <property type="entry name" value="Rossmann-like_a/b/a_fold"/>
</dbReference>
<feature type="site" description="Important for beta-aspartyl-AMP intermediate formation" evidence="10">
    <location>
        <position position="364"/>
    </location>
</feature>
<dbReference type="SUPFAM" id="SSF52402">
    <property type="entry name" value="Adenine nucleotide alpha hydrolases-like"/>
    <property type="match status" value="1"/>
</dbReference>
<evidence type="ECO:0000256" key="10">
    <source>
        <dbReference type="PIRSR" id="PIRSR001589-3"/>
    </source>
</evidence>
<feature type="region of interest" description="Disordered" evidence="11">
    <location>
        <begin position="457"/>
        <end position="498"/>
    </location>
</feature>
<dbReference type="GO" id="GO:0004066">
    <property type="term" value="F:asparagine synthase (glutamine-hydrolyzing) activity"/>
    <property type="evidence" value="ECO:0007669"/>
    <property type="project" value="UniProtKB-EC"/>
</dbReference>
<dbReference type="Pfam" id="PF13537">
    <property type="entry name" value="GATase_7"/>
    <property type="match status" value="1"/>
</dbReference>
<evidence type="ECO:0000256" key="5">
    <source>
        <dbReference type="ARBA" id="ARBA00022840"/>
    </source>
</evidence>
<comment type="catalytic activity">
    <reaction evidence="7">
        <text>L-aspartate + L-glutamine + ATP + H2O = L-asparagine + L-glutamate + AMP + diphosphate + H(+)</text>
        <dbReference type="Rhea" id="RHEA:12228"/>
        <dbReference type="ChEBI" id="CHEBI:15377"/>
        <dbReference type="ChEBI" id="CHEBI:15378"/>
        <dbReference type="ChEBI" id="CHEBI:29985"/>
        <dbReference type="ChEBI" id="CHEBI:29991"/>
        <dbReference type="ChEBI" id="CHEBI:30616"/>
        <dbReference type="ChEBI" id="CHEBI:33019"/>
        <dbReference type="ChEBI" id="CHEBI:58048"/>
        <dbReference type="ChEBI" id="CHEBI:58359"/>
        <dbReference type="ChEBI" id="CHEBI:456215"/>
        <dbReference type="EC" id="6.3.5.4"/>
    </reaction>
</comment>
<dbReference type="CDD" id="cd00712">
    <property type="entry name" value="AsnB"/>
    <property type="match status" value="1"/>
</dbReference>
<dbReference type="EC" id="6.3.5.4" evidence="3"/>
<gene>
    <name evidence="13" type="primary">asnB</name>
    <name evidence="13" type="ORF">KDA27_22275</name>
</gene>
<dbReference type="PIRSF" id="PIRSF001589">
    <property type="entry name" value="Asn_synthetase_glu-h"/>
    <property type="match status" value="1"/>
</dbReference>
<reference evidence="13" key="2">
    <citation type="journal article" date="2021" name="Microbiome">
        <title>Successional dynamics and alternative stable states in a saline activated sludge microbial community over 9 years.</title>
        <authorList>
            <person name="Wang Y."/>
            <person name="Ye J."/>
            <person name="Ju F."/>
            <person name="Liu L."/>
            <person name="Boyd J.A."/>
            <person name="Deng Y."/>
            <person name="Parks D.H."/>
            <person name="Jiang X."/>
            <person name="Yin X."/>
            <person name="Woodcroft B.J."/>
            <person name="Tyson G.W."/>
            <person name="Hugenholtz P."/>
            <person name="Polz M.F."/>
            <person name="Zhang T."/>
        </authorList>
    </citation>
    <scope>NUCLEOTIDE SEQUENCE</scope>
    <source>
        <strain evidence="13">HKST-UBA02</strain>
    </source>
</reference>
<comment type="pathway">
    <text evidence="1">Amino-acid biosynthesis; L-asparagine biosynthesis; L-asparagine from L-aspartate (L-Gln route): step 1/1.</text>
</comment>
<dbReference type="InterPro" id="IPR001962">
    <property type="entry name" value="Asn_synthase"/>
</dbReference>
<feature type="active site" description="For GATase activity" evidence="8">
    <location>
        <position position="2"/>
    </location>
</feature>
<dbReference type="PROSITE" id="PS51278">
    <property type="entry name" value="GATASE_TYPE_2"/>
    <property type="match status" value="1"/>
</dbReference>
<feature type="binding site" evidence="9">
    <location>
        <position position="102"/>
    </location>
    <ligand>
        <name>L-glutamine</name>
        <dbReference type="ChEBI" id="CHEBI:58359"/>
    </ligand>
</feature>
<keyword evidence="5 9" id="KW-0067">ATP-binding</keyword>
<feature type="domain" description="Glutamine amidotransferase type-2" evidence="12">
    <location>
        <begin position="2"/>
        <end position="215"/>
    </location>
</feature>
<dbReference type="GO" id="GO:0005829">
    <property type="term" value="C:cytosol"/>
    <property type="evidence" value="ECO:0007669"/>
    <property type="project" value="TreeGrafter"/>
</dbReference>
<keyword evidence="4 9" id="KW-0547">Nucleotide-binding</keyword>
<accession>A0A956SFC9</accession>
<dbReference type="EMBL" id="JAGQHS010000183">
    <property type="protein sequence ID" value="MCA9758540.1"/>
    <property type="molecule type" value="Genomic_DNA"/>
</dbReference>
<evidence type="ECO:0000256" key="9">
    <source>
        <dbReference type="PIRSR" id="PIRSR001589-2"/>
    </source>
</evidence>
<dbReference type="AlphaFoldDB" id="A0A956SFC9"/>
<comment type="similarity">
    <text evidence="2">Belongs to the asparagine synthetase family.</text>
</comment>
<evidence type="ECO:0000256" key="11">
    <source>
        <dbReference type="SAM" id="MobiDB-lite"/>
    </source>
</evidence>
<organism evidence="13 14">
    <name type="scientific">Eiseniibacteriota bacterium</name>
    <dbReference type="NCBI Taxonomy" id="2212470"/>
    <lineage>
        <taxon>Bacteria</taxon>
        <taxon>Candidatus Eiseniibacteriota</taxon>
    </lineage>
</organism>
<dbReference type="CDD" id="cd01991">
    <property type="entry name" value="Asn_synthase_B_C"/>
    <property type="match status" value="1"/>
</dbReference>
<evidence type="ECO:0000313" key="13">
    <source>
        <dbReference type="EMBL" id="MCA9758540.1"/>
    </source>
</evidence>
<evidence type="ECO:0000313" key="14">
    <source>
        <dbReference type="Proteomes" id="UP000739538"/>
    </source>
</evidence>
<dbReference type="GO" id="GO:0006529">
    <property type="term" value="P:asparagine biosynthetic process"/>
    <property type="evidence" value="ECO:0007669"/>
    <property type="project" value="UniProtKB-KW"/>
</dbReference>
<evidence type="ECO:0000256" key="4">
    <source>
        <dbReference type="ARBA" id="ARBA00022741"/>
    </source>
</evidence>
<name>A0A956SFC9_UNCEI</name>
<keyword evidence="6 8" id="KW-0315">Glutamine amidotransferase</keyword>
<evidence type="ECO:0000256" key="3">
    <source>
        <dbReference type="ARBA" id="ARBA00012737"/>
    </source>
</evidence>
<dbReference type="InterPro" id="IPR017932">
    <property type="entry name" value="GATase_2_dom"/>
</dbReference>
<sequence>MCGLCGVLSLDGVGQVDRDQVDVARMNLALAHRGPDDEGLATVSAGALGATRLAIRGLGGGHQPLEDPESGVVAACNGEIDNAESLREWLAERGRQVNQSTDVAVIPGLYLELGESFVERLEGVFAVAVWDPRNNRLLLARDRIGERPLFYSYDGSTVRFATEVAALTTHPSVGLTPDRAALQSFLRFGSFVAPYSPYADIRKVGPAEILCFENGRMHKRRYWRWSVSQAKKQPASIDAFDQILRHAVRSQSEVEVPAGVFLSGGIDSSLVAAIARRERPDQTLRSYTLRFGEDSYDEGAFAERVARHLGCEPESVWVTAESFPEGIAELISLVGEPLADPAWVPTAMLARRAAQDVKLVLVGEGADEIFGGYPTYLGALYSSKFAAWPSPLRSLTRKLVHSWPQSDKKVTIGALLKRFVDGAEIEGLTRHLLWTSNLTPELLRRLGVTDIPTLNIGSTSPVPSEADRNNVPSHSTGTRPGATAQHATSPFSIGGDPSANDATGTLLDRIQRHDLETSLAEGLLTKSDRAGMRSALELRAPFLAHAVLEFAATLPDQERVRGFRTKAFLKEYALRYLPRDIVHRRKRGLSIPLSQWLRGPLRDWAASRVGDARLADVGLDPDAAKELLEEHEARRADHARALWSLIVLDEWLRWRETQERERAARASR</sequence>
<dbReference type="GO" id="GO:0005524">
    <property type="term" value="F:ATP binding"/>
    <property type="evidence" value="ECO:0007669"/>
    <property type="project" value="UniProtKB-KW"/>
</dbReference>